<dbReference type="InterPro" id="IPR004314">
    <property type="entry name" value="Neprosin"/>
</dbReference>
<evidence type="ECO:0000256" key="1">
    <source>
        <dbReference type="SAM" id="MobiDB-lite"/>
    </source>
</evidence>
<dbReference type="Gene3D" id="3.90.1320.10">
    <property type="entry name" value="Outer-capsid protein sigma 3, large lobe"/>
    <property type="match status" value="1"/>
</dbReference>
<dbReference type="PROSITE" id="PS52045">
    <property type="entry name" value="NEPROSIN_PEP_CD"/>
    <property type="match status" value="1"/>
</dbReference>
<accession>A0AAD7LHP5</accession>
<evidence type="ECO:0000313" key="4">
    <source>
        <dbReference type="EMBL" id="KAJ7958324.1"/>
    </source>
</evidence>
<dbReference type="EMBL" id="JARAOO010000008">
    <property type="protein sequence ID" value="KAJ7958324.1"/>
    <property type="molecule type" value="Genomic_DNA"/>
</dbReference>
<feature type="chain" id="PRO_5041905015" description="Neprosin PEP catalytic domain-containing protein" evidence="2">
    <location>
        <begin position="21"/>
        <end position="410"/>
    </location>
</feature>
<sequence>MGKIFAINLLAMVFLGLSCGGDIKAEGRSSYPIDIDTKLKLLNKPAVKSIQSEDGDIIDCVDIYKQPAFDHPALKNHIIQMRPSYDVATQENSKFPLSQIWQSKGSCPKGTIPIRRIQKKDLLRDTSLDNFGRKYPTQSSYPSSSMPKESNNSSLDLATVNHSTALLYSNGDDFLGAMGEINVWNPTVVDPEDFTTAQIWLKAGIQHSFESVESGWVVNPRLYGDIKTRFFVYWTRDGYRRTGCFDHTCSGFVQTNPGVALGTALRNVSTKSGQQQNISVEISKDPHTNNWWLKLEKNIPIGYWPPHLFRYLSSQKVQLVEWGGQVYSKRLTRPHTTTAMGSGEFASGLYGKACFIQNIRIVDDSYQVKYPGNAVPYSDETNCYSTWNHPEKGGEPVFYFGGPGRNPKCP</sequence>
<dbReference type="Pfam" id="PF14365">
    <property type="entry name" value="Neprosin_AP"/>
    <property type="match status" value="1"/>
</dbReference>
<keyword evidence="5" id="KW-1185">Reference proteome</keyword>
<name>A0AAD7LHP5_QUISA</name>
<dbReference type="PANTHER" id="PTHR31589:SF2">
    <property type="entry name" value="ASLB (DUF239)-RELATED"/>
    <property type="match status" value="1"/>
</dbReference>
<comment type="caution">
    <text evidence="4">The sequence shown here is derived from an EMBL/GenBank/DDBJ whole genome shotgun (WGS) entry which is preliminary data.</text>
</comment>
<reference evidence="4" key="1">
    <citation type="journal article" date="2023" name="Science">
        <title>Elucidation of the pathway for biosynthesis of saponin adjuvants from the soapbark tree.</title>
        <authorList>
            <person name="Reed J."/>
            <person name="Orme A."/>
            <person name="El-Demerdash A."/>
            <person name="Owen C."/>
            <person name="Martin L.B.B."/>
            <person name="Misra R.C."/>
            <person name="Kikuchi S."/>
            <person name="Rejzek M."/>
            <person name="Martin A.C."/>
            <person name="Harkess A."/>
            <person name="Leebens-Mack J."/>
            <person name="Louveau T."/>
            <person name="Stephenson M.J."/>
            <person name="Osbourn A."/>
        </authorList>
    </citation>
    <scope>NUCLEOTIDE SEQUENCE</scope>
    <source>
        <strain evidence="4">S10</strain>
    </source>
</reference>
<evidence type="ECO:0000313" key="5">
    <source>
        <dbReference type="Proteomes" id="UP001163823"/>
    </source>
</evidence>
<dbReference type="Proteomes" id="UP001163823">
    <property type="component" value="Chromosome 8"/>
</dbReference>
<dbReference type="PROSITE" id="PS51257">
    <property type="entry name" value="PROKAR_LIPOPROTEIN"/>
    <property type="match status" value="1"/>
</dbReference>
<feature type="signal peptide" evidence="2">
    <location>
        <begin position="1"/>
        <end position="20"/>
    </location>
</feature>
<dbReference type="Pfam" id="PF03080">
    <property type="entry name" value="Neprosin"/>
    <property type="match status" value="1"/>
</dbReference>
<dbReference type="InterPro" id="IPR025521">
    <property type="entry name" value="Neprosin_propep"/>
</dbReference>
<feature type="compositionally biased region" description="Low complexity" evidence="1">
    <location>
        <begin position="136"/>
        <end position="154"/>
    </location>
</feature>
<dbReference type="AlphaFoldDB" id="A0AAD7LHP5"/>
<gene>
    <name evidence="4" type="ORF">O6P43_019069</name>
</gene>
<proteinExistence type="predicted"/>
<organism evidence="4 5">
    <name type="scientific">Quillaja saponaria</name>
    <name type="common">Soap bark tree</name>
    <dbReference type="NCBI Taxonomy" id="32244"/>
    <lineage>
        <taxon>Eukaryota</taxon>
        <taxon>Viridiplantae</taxon>
        <taxon>Streptophyta</taxon>
        <taxon>Embryophyta</taxon>
        <taxon>Tracheophyta</taxon>
        <taxon>Spermatophyta</taxon>
        <taxon>Magnoliopsida</taxon>
        <taxon>eudicotyledons</taxon>
        <taxon>Gunneridae</taxon>
        <taxon>Pentapetalae</taxon>
        <taxon>rosids</taxon>
        <taxon>fabids</taxon>
        <taxon>Fabales</taxon>
        <taxon>Quillajaceae</taxon>
        <taxon>Quillaja</taxon>
    </lineage>
</organism>
<keyword evidence="2" id="KW-0732">Signal</keyword>
<evidence type="ECO:0000259" key="3">
    <source>
        <dbReference type="PROSITE" id="PS52045"/>
    </source>
</evidence>
<feature type="domain" description="Neprosin PEP catalytic" evidence="3">
    <location>
        <begin position="150"/>
        <end position="410"/>
    </location>
</feature>
<feature type="region of interest" description="Disordered" evidence="1">
    <location>
        <begin position="129"/>
        <end position="154"/>
    </location>
</feature>
<evidence type="ECO:0000256" key="2">
    <source>
        <dbReference type="SAM" id="SignalP"/>
    </source>
</evidence>
<dbReference type="InterPro" id="IPR053168">
    <property type="entry name" value="Glutamic_endopeptidase"/>
</dbReference>
<dbReference type="PANTHER" id="PTHR31589">
    <property type="entry name" value="PROTEIN, PUTATIVE (DUF239)-RELATED-RELATED"/>
    <property type="match status" value="1"/>
</dbReference>
<protein>
    <recommendedName>
        <fullName evidence="3">Neprosin PEP catalytic domain-containing protein</fullName>
    </recommendedName>
</protein>
<dbReference type="KEGG" id="qsa:O6P43_019069"/>